<dbReference type="InterPro" id="IPR051918">
    <property type="entry name" value="STPP_CPPED1"/>
</dbReference>
<dbReference type="EMBL" id="LR586016">
    <property type="protein sequence ID" value="VIP04101.1"/>
    <property type="molecule type" value="Genomic_DNA"/>
</dbReference>
<keyword evidence="4" id="KW-1185">Reference proteome</keyword>
<dbReference type="SUPFAM" id="SSF56300">
    <property type="entry name" value="Metallo-dependent phosphatases"/>
    <property type="match status" value="1"/>
</dbReference>
<feature type="signal peptide" evidence="1">
    <location>
        <begin position="1"/>
        <end position="27"/>
    </location>
</feature>
<reference evidence="3" key="1">
    <citation type="submission" date="2019-04" db="EMBL/GenBank/DDBJ databases">
        <authorList>
            <consortium name="Science for Life Laboratories"/>
        </authorList>
    </citation>
    <scope>NUCLEOTIDE SEQUENCE</scope>
    <source>
        <strain evidence="3">MBLW1</strain>
    </source>
</reference>
<dbReference type="PANTHER" id="PTHR43143:SF5">
    <property type="entry name" value="SECRETED PROTEIN"/>
    <property type="match status" value="1"/>
</dbReference>
<dbReference type="Proteomes" id="UP000464378">
    <property type="component" value="Chromosome"/>
</dbReference>
<name>A0A6C2YRW6_9BACT</name>
<evidence type="ECO:0000313" key="4">
    <source>
        <dbReference type="Proteomes" id="UP000464378"/>
    </source>
</evidence>
<feature type="domain" description="Calcineurin-like phosphoesterase" evidence="2">
    <location>
        <begin position="50"/>
        <end position="230"/>
    </location>
</feature>
<dbReference type="InterPro" id="IPR004843">
    <property type="entry name" value="Calcineurin-like_PHP"/>
</dbReference>
<protein>
    <recommendedName>
        <fullName evidence="2">Calcineurin-like phosphoesterase domain-containing protein</fullName>
    </recommendedName>
</protein>
<dbReference type="AlphaFoldDB" id="A0A6C2YRW6"/>
<proteinExistence type="predicted"/>
<dbReference type="Pfam" id="PF00149">
    <property type="entry name" value="Metallophos"/>
    <property type="match status" value="1"/>
</dbReference>
<dbReference type="InParanoid" id="A0A6C2YRW6"/>
<feature type="chain" id="PRO_5033880743" description="Calcineurin-like phosphoesterase domain-containing protein" evidence="1">
    <location>
        <begin position="28"/>
        <end position="354"/>
    </location>
</feature>
<keyword evidence="1" id="KW-0732">Signal</keyword>
<dbReference type="KEGG" id="tim:GMBLW1_50920"/>
<dbReference type="PANTHER" id="PTHR43143">
    <property type="entry name" value="METALLOPHOSPHOESTERASE, CALCINEURIN SUPERFAMILY"/>
    <property type="match status" value="1"/>
</dbReference>
<dbReference type="Gene3D" id="3.60.21.10">
    <property type="match status" value="1"/>
</dbReference>
<dbReference type="RefSeq" id="WP_162659229.1">
    <property type="nucleotide sequence ID" value="NZ_LR593887.1"/>
</dbReference>
<evidence type="ECO:0000259" key="2">
    <source>
        <dbReference type="Pfam" id="PF00149"/>
    </source>
</evidence>
<sequence length="354" mass="39936">MSHPDRRTMLGATAALTFSPWSNLLLAADPYADGKLIAGEPPKPKAGSFTVAVLPDTQNYSEKFPETFLAQTKWIAENQSARNIQWMLHLGDITNRNSVPEWQNAQRALTVLDEAKIPYAFCPGNHDYSTGGGCKDRTTLLNDYLPVSRYSGSPTFGGTYDREPKRMENSYHLFDVKGRKFVILALEFGPRNDVIRWANEILTKYHDREAILITHAFIYFDDTRYNFAKYGAKQNWNPHAYPVAKTTKDDVNDGEEIWNKLIAKHENVILTLNGHVLGDGLGRVTTSTPSGRAVPQILVNYQMRPKGGDGWLRLLEFQADGTTVEVYDYSPTLKQRNESAQNRFTFSVAPIRKA</sequence>
<accession>A0A6C2YRW6</accession>
<dbReference type="EMBL" id="LR593887">
    <property type="protein sequence ID" value="VTS05569.1"/>
    <property type="molecule type" value="Genomic_DNA"/>
</dbReference>
<gene>
    <name evidence="3" type="ORF">GMBLW1_50920</name>
</gene>
<evidence type="ECO:0000313" key="3">
    <source>
        <dbReference type="EMBL" id="VIP04101.1"/>
    </source>
</evidence>
<evidence type="ECO:0000256" key="1">
    <source>
        <dbReference type="SAM" id="SignalP"/>
    </source>
</evidence>
<dbReference type="GO" id="GO:0016787">
    <property type="term" value="F:hydrolase activity"/>
    <property type="evidence" value="ECO:0007669"/>
    <property type="project" value="InterPro"/>
</dbReference>
<dbReference type="InterPro" id="IPR029052">
    <property type="entry name" value="Metallo-depent_PP-like"/>
</dbReference>
<organism evidence="3">
    <name type="scientific">Tuwongella immobilis</name>
    <dbReference type="NCBI Taxonomy" id="692036"/>
    <lineage>
        <taxon>Bacteria</taxon>
        <taxon>Pseudomonadati</taxon>
        <taxon>Planctomycetota</taxon>
        <taxon>Planctomycetia</taxon>
        <taxon>Gemmatales</taxon>
        <taxon>Gemmataceae</taxon>
        <taxon>Tuwongella</taxon>
    </lineage>
</organism>